<dbReference type="EMBL" id="LPVY01000002">
    <property type="protein sequence ID" value="KZB69208.1"/>
    <property type="molecule type" value="Genomic_DNA"/>
</dbReference>
<dbReference type="InterPro" id="IPR049874">
    <property type="entry name" value="ROK_cs"/>
</dbReference>
<proteinExistence type="inferred from homology"/>
<dbReference type="AlphaFoldDB" id="A0A154LBX0"/>
<dbReference type="PROSITE" id="PS01125">
    <property type="entry name" value="ROK"/>
    <property type="match status" value="1"/>
</dbReference>
<dbReference type="PANTHER" id="PTHR18964">
    <property type="entry name" value="ROK (REPRESSOR, ORF, KINASE) FAMILY"/>
    <property type="match status" value="1"/>
</dbReference>
<name>A0A154LBX0_9PROT</name>
<evidence type="ECO:0000313" key="2">
    <source>
        <dbReference type="EMBL" id="KZB69208.1"/>
    </source>
</evidence>
<accession>A0A154LBX0</accession>
<evidence type="ECO:0000256" key="1">
    <source>
        <dbReference type="ARBA" id="ARBA00006479"/>
    </source>
</evidence>
<dbReference type="PANTHER" id="PTHR18964:SF149">
    <property type="entry name" value="BIFUNCTIONAL UDP-N-ACETYLGLUCOSAMINE 2-EPIMERASE_N-ACETYLMANNOSAMINE KINASE"/>
    <property type="match status" value="1"/>
</dbReference>
<dbReference type="Pfam" id="PF00480">
    <property type="entry name" value="ROK"/>
    <property type="match status" value="1"/>
</dbReference>
<dbReference type="InterPro" id="IPR043129">
    <property type="entry name" value="ATPase_NBD"/>
</dbReference>
<sequence>MHYAFDIGGSKIEFGAFDASGDILSQIKVPTPAQDRDAFVAAIAGLIVDADREFGEDADIGISFAGGLDPKTGAVISANIPAIKGWPFGPELSKILNRDVRVANDADCFALAEARGGAAKGARTVFAIILGTGVGGGIVVDGQFIGGRSGIRGEWGHGNDVSGALIRHGLAGVVCGCGRNGCLDAWGGARGLERIYGQIAGLGTGLGAGLGAGQERPSYEITDGWQGGDAMASRAVEIFVDLIAGELALMVNVLDPDCVPVGGGLASESRLIAMIDDAVRARVLGRYDAPLVVPGHYSRDGGLRGAAMLHLLAGGAGV</sequence>
<comment type="similarity">
    <text evidence="1">Belongs to the ROK (NagC/XylR) family.</text>
</comment>
<dbReference type="OrthoDB" id="9810372at2"/>
<dbReference type="InterPro" id="IPR000600">
    <property type="entry name" value="ROK"/>
</dbReference>
<dbReference type="RefSeq" id="WP_062948345.1">
    <property type="nucleotide sequence ID" value="NZ_LPVY01000002.1"/>
</dbReference>
<dbReference type="Proteomes" id="UP000076335">
    <property type="component" value="Unassembled WGS sequence"/>
</dbReference>
<dbReference type="Gene3D" id="3.30.420.40">
    <property type="match status" value="2"/>
</dbReference>
<organism evidence="2 3">
    <name type="scientific">Thalassospira lucentensis</name>
    <dbReference type="NCBI Taxonomy" id="168935"/>
    <lineage>
        <taxon>Bacteria</taxon>
        <taxon>Pseudomonadati</taxon>
        <taxon>Pseudomonadota</taxon>
        <taxon>Alphaproteobacteria</taxon>
        <taxon>Rhodospirillales</taxon>
        <taxon>Thalassospiraceae</taxon>
        <taxon>Thalassospira</taxon>
    </lineage>
</organism>
<gene>
    <name evidence="2" type="ORF">AUP42_10035</name>
</gene>
<evidence type="ECO:0000313" key="3">
    <source>
        <dbReference type="Proteomes" id="UP000076335"/>
    </source>
</evidence>
<protein>
    <submittedName>
        <fullName evidence="2">ROK family transcriptional regulator</fullName>
    </submittedName>
</protein>
<reference evidence="2 3" key="1">
    <citation type="submission" date="2015-12" db="EMBL/GenBank/DDBJ databases">
        <title>Genome sequence of Thalassospira lucentensis MCCC 1A02072.</title>
        <authorList>
            <person name="Lu L."/>
            <person name="Lai Q."/>
            <person name="Shao Z."/>
            <person name="Qian P."/>
        </authorList>
    </citation>
    <scope>NUCLEOTIDE SEQUENCE [LARGE SCALE GENOMIC DNA]</scope>
    <source>
        <strain evidence="2 3">MCCC 1A02072</strain>
    </source>
</reference>
<dbReference type="CDD" id="cd24057">
    <property type="entry name" value="ASKHA_NBD_ROK_NAGK"/>
    <property type="match status" value="1"/>
</dbReference>
<dbReference type="SUPFAM" id="SSF53067">
    <property type="entry name" value="Actin-like ATPase domain"/>
    <property type="match status" value="1"/>
</dbReference>
<comment type="caution">
    <text evidence="2">The sequence shown here is derived from an EMBL/GenBank/DDBJ whole genome shotgun (WGS) entry which is preliminary data.</text>
</comment>